<keyword evidence="2" id="KW-1185">Reference proteome</keyword>
<gene>
    <name evidence="1" type="ORF">DCAF_LOCUS2462</name>
</gene>
<organism evidence="1 2">
    <name type="scientific">Dovyalis caffra</name>
    <dbReference type="NCBI Taxonomy" id="77055"/>
    <lineage>
        <taxon>Eukaryota</taxon>
        <taxon>Viridiplantae</taxon>
        <taxon>Streptophyta</taxon>
        <taxon>Embryophyta</taxon>
        <taxon>Tracheophyta</taxon>
        <taxon>Spermatophyta</taxon>
        <taxon>Magnoliopsida</taxon>
        <taxon>eudicotyledons</taxon>
        <taxon>Gunneridae</taxon>
        <taxon>Pentapetalae</taxon>
        <taxon>rosids</taxon>
        <taxon>fabids</taxon>
        <taxon>Malpighiales</taxon>
        <taxon>Salicaceae</taxon>
        <taxon>Flacourtieae</taxon>
        <taxon>Dovyalis</taxon>
    </lineage>
</organism>
<name>A0AAV1QTK6_9ROSI</name>
<dbReference type="EMBL" id="CAWUPB010000729">
    <property type="protein sequence ID" value="CAK7324796.1"/>
    <property type="molecule type" value="Genomic_DNA"/>
</dbReference>
<evidence type="ECO:0000313" key="1">
    <source>
        <dbReference type="EMBL" id="CAK7324796.1"/>
    </source>
</evidence>
<accession>A0AAV1QTK6</accession>
<protein>
    <submittedName>
        <fullName evidence="1">Uncharacterized protein</fullName>
    </submittedName>
</protein>
<proteinExistence type="predicted"/>
<sequence length="61" mass="7072">MRIGRRRAAQQAMPHPVAHDTSLYKGHILSEMAMKIQKSGDGHLTWHNWEDEKNAFKKSED</sequence>
<dbReference type="AlphaFoldDB" id="A0AAV1QTK6"/>
<dbReference type="Proteomes" id="UP001314170">
    <property type="component" value="Unassembled WGS sequence"/>
</dbReference>
<evidence type="ECO:0000313" key="2">
    <source>
        <dbReference type="Proteomes" id="UP001314170"/>
    </source>
</evidence>
<reference evidence="1 2" key="1">
    <citation type="submission" date="2024-01" db="EMBL/GenBank/DDBJ databases">
        <authorList>
            <person name="Waweru B."/>
        </authorList>
    </citation>
    <scope>NUCLEOTIDE SEQUENCE [LARGE SCALE GENOMIC DNA]</scope>
</reference>
<comment type="caution">
    <text evidence="1">The sequence shown here is derived from an EMBL/GenBank/DDBJ whole genome shotgun (WGS) entry which is preliminary data.</text>
</comment>